<evidence type="ECO:0000313" key="3">
    <source>
        <dbReference type="Proteomes" id="UP000558070"/>
    </source>
</evidence>
<feature type="domain" description="DUF3991" evidence="1">
    <location>
        <begin position="135"/>
        <end position="196"/>
    </location>
</feature>
<dbReference type="RefSeq" id="WP_185608232.1">
    <property type="nucleotide sequence ID" value="NZ_JAARZO010000007.1"/>
</dbReference>
<proteinExistence type="predicted"/>
<evidence type="ECO:0000259" key="1">
    <source>
        <dbReference type="Pfam" id="PF13154"/>
    </source>
</evidence>
<comment type="caution">
    <text evidence="2">The sequence shown here is derived from an EMBL/GenBank/DDBJ whole genome shotgun (WGS) entry which is preliminary data.</text>
</comment>
<dbReference type="SUPFAM" id="SSF57783">
    <property type="entry name" value="Zinc beta-ribbon"/>
    <property type="match status" value="1"/>
</dbReference>
<protein>
    <submittedName>
        <fullName evidence="2">DUF3991 domain-containing protein</fullName>
    </submittedName>
</protein>
<reference evidence="2 3" key="1">
    <citation type="submission" date="2020-03" db="EMBL/GenBank/DDBJ databases">
        <title>Soil Listeria distribution.</title>
        <authorList>
            <person name="Liao J."/>
            <person name="Wiedmann M."/>
        </authorList>
    </citation>
    <scope>NUCLEOTIDE SEQUENCE [LARGE SCALE GENOMIC DNA]</scope>
    <source>
        <strain evidence="2 3">FSL L7-0072</strain>
    </source>
</reference>
<name>A0A7X0ZK55_9LIST</name>
<dbReference type="InterPro" id="IPR025054">
    <property type="entry name" value="DUF3991"/>
</dbReference>
<accession>A0A7X0ZK55</accession>
<sequence length="500" mass="57866">MIQQKEATKTKYRRFTQTEIKKASSTDMVSYLEKKGEQLNQSGKYYYHKEHDSLVLCPEKGYFTWNSRSITEKSCINLAMELYELSFLEAVKDIIELNVAELGKERHQTKQVKKTEPFSYEKDIQEAASQEKLKHYLIKERKINPWLVSELIQKKYIVQDKRDNVVYKWFHPLKKTEVIGASKEGVRIIPEEQRFKPSMKRFKQIMVPGDNGFYFDVGKTSQINQLYVFESPVDMMSYLTLKMQRGDQSIRNARFLAMDGVKSTTFFHHYTLLTAKLGHPVQPIICVDNDAAGHQLLDALQPFEYLDEAGNDLLKNDIPYDLAISRERAQSYKTAADKYQVDWTLIAAIHKSETNGKAGGKVANGSLLQEFFSSPKKEVIESGNYSVEDEIMACAKKLSEQPPGKINLNKLYQETQKNTKMTFGKKTNFFEKVSYYHQKFKNGEGYFVEQVPKDWNEILVAIQTGQTEIYTLLSEEEVMNPVIDNRNQKEVMEEVGMQHA</sequence>
<dbReference type="Proteomes" id="UP000558070">
    <property type="component" value="Unassembled WGS sequence"/>
</dbReference>
<evidence type="ECO:0000313" key="2">
    <source>
        <dbReference type="EMBL" id="MBC2288825.1"/>
    </source>
</evidence>
<gene>
    <name evidence="2" type="ORF">HCB47_14500</name>
</gene>
<dbReference type="Pfam" id="PF13154">
    <property type="entry name" value="DUF3991"/>
    <property type="match status" value="1"/>
</dbReference>
<dbReference type="AlphaFoldDB" id="A0A7X0ZK55"/>
<organism evidence="2 3">
    <name type="scientific">Listeria farberi</name>
    <dbReference type="NCBI Taxonomy" id="2713500"/>
    <lineage>
        <taxon>Bacteria</taxon>
        <taxon>Bacillati</taxon>
        <taxon>Bacillota</taxon>
        <taxon>Bacilli</taxon>
        <taxon>Bacillales</taxon>
        <taxon>Listeriaceae</taxon>
        <taxon>Listeria</taxon>
    </lineage>
</organism>
<dbReference type="Pfam" id="PF13155">
    <property type="entry name" value="Toprim_2"/>
    <property type="match status" value="1"/>
</dbReference>
<dbReference type="EMBL" id="JAARZO010000007">
    <property type="protein sequence ID" value="MBC2288825.1"/>
    <property type="molecule type" value="Genomic_DNA"/>
</dbReference>